<gene>
    <name evidence="1" type="ORF">AB205_0072410</name>
</gene>
<dbReference type="Proteomes" id="UP000228934">
    <property type="component" value="Unassembled WGS sequence"/>
</dbReference>
<dbReference type="InterPro" id="IPR036396">
    <property type="entry name" value="Cyt_P450_sf"/>
</dbReference>
<proteinExistence type="predicted"/>
<dbReference type="OrthoDB" id="1470350at2759"/>
<dbReference type="InterPro" id="IPR039983">
    <property type="entry name" value="CYP46A1"/>
</dbReference>
<dbReference type="AlphaFoldDB" id="A0A2G9R7Y3"/>
<evidence type="ECO:0000313" key="1">
    <source>
        <dbReference type="EMBL" id="PIO23987.1"/>
    </source>
</evidence>
<dbReference type="EMBL" id="KV953618">
    <property type="protein sequence ID" value="PIO23987.1"/>
    <property type="molecule type" value="Genomic_DNA"/>
</dbReference>
<dbReference type="Gene3D" id="1.10.630.10">
    <property type="entry name" value="Cytochrome P450"/>
    <property type="match status" value="1"/>
</dbReference>
<dbReference type="SUPFAM" id="SSF48264">
    <property type="entry name" value="Cytochrome P450"/>
    <property type="match status" value="1"/>
</dbReference>
<dbReference type="GO" id="GO:0020037">
    <property type="term" value="F:heme binding"/>
    <property type="evidence" value="ECO:0007669"/>
    <property type="project" value="InterPro"/>
</dbReference>
<name>A0A2G9R7Y3_AQUCT</name>
<keyword evidence="2" id="KW-1185">Reference proteome</keyword>
<accession>A0A2G9R7Y3</accession>
<dbReference type="GO" id="GO:0033781">
    <property type="term" value="F:cholesterol 24-hydroxylase activity"/>
    <property type="evidence" value="ECO:0007669"/>
    <property type="project" value="InterPro"/>
</dbReference>
<organism evidence="1 2">
    <name type="scientific">Aquarana catesbeiana</name>
    <name type="common">American bullfrog</name>
    <name type="synonym">Rana catesbeiana</name>
    <dbReference type="NCBI Taxonomy" id="8400"/>
    <lineage>
        <taxon>Eukaryota</taxon>
        <taxon>Metazoa</taxon>
        <taxon>Chordata</taxon>
        <taxon>Craniata</taxon>
        <taxon>Vertebrata</taxon>
        <taxon>Euteleostomi</taxon>
        <taxon>Amphibia</taxon>
        <taxon>Batrachia</taxon>
        <taxon>Anura</taxon>
        <taxon>Neobatrachia</taxon>
        <taxon>Ranoidea</taxon>
        <taxon>Ranidae</taxon>
        <taxon>Aquarana</taxon>
    </lineage>
</organism>
<dbReference type="GO" id="GO:0006707">
    <property type="term" value="P:cholesterol catabolic process"/>
    <property type="evidence" value="ECO:0007669"/>
    <property type="project" value="InterPro"/>
</dbReference>
<dbReference type="PANTHER" id="PTHR24293:SF1">
    <property type="entry name" value="CHOLESTEROL 24-HYDROXYLASE"/>
    <property type="match status" value="1"/>
</dbReference>
<evidence type="ECO:0000313" key="2">
    <source>
        <dbReference type="Proteomes" id="UP000228934"/>
    </source>
</evidence>
<sequence>MEAKVVIAKLLQRFEFELVEGQSFEIYDTGSLRPMGRAICRLRPRTISGTTKK</sequence>
<dbReference type="PANTHER" id="PTHR24293">
    <property type="entry name" value="CYTOCHROME P450 FAMILY 46 SUBFAMILY A"/>
    <property type="match status" value="1"/>
</dbReference>
<reference evidence="2" key="1">
    <citation type="journal article" date="2017" name="Nat. Commun.">
        <title>The North American bullfrog draft genome provides insight into hormonal regulation of long noncoding RNA.</title>
        <authorList>
            <person name="Hammond S.A."/>
            <person name="Warren R.L."/>
            <person name="Vandervalk B.P."/>
            <person name="Kucuk E."/>
            <person name="Khan H."/>
            <person name="Gibb E.A."/>
            <person name="Pandoh P."/>
            <person name="Kirk H."/>
            <person name="Zhao Y."/>
            <person name="Jones M."/>
            <person name="Mungall A.J."/>
            <person name="Coope R."/>
            <person name="Pleasance S."/>
            <person name="Moore R.A."/>
            <person name="Holt R.A."/>
            <person name="Round J.M."/>
            <person name="Ohora S."/>
            <person name="Walle B.V."/>
            <person name="Veldhoen N."/>
            <person name="Helbing C.C."/>
            <person name="Birol I."/>
        </authorList>
    </citation>
    <scope>NUCLEOTIDE SEQUENCE [LARGE SCALE GENOMIC DNA]</scope>
</reference>
<protein>
    <submittedName>
        <fullName evidence="1">Uncharacterized protein</fullName>
    </submittedName>
</protein>
<dbReference type="GO" id="GO:0005506">
    <property type="term" value="F:iron ion binding"/>
    <property type="evidence" value="ECO:0007669"/>
    <property type="project" value="InterPro"/>
</dbReference>